<gene>
    <name evidence="2" type="ORF">BGZ97_010242</name>
</gene>
<evidence type="ECO:0000313" key="2">
    <source>
        <dbReference type="EMBL" id="KAG0321811.1"/>
    </source>
</evidence>
<feature type="region of interest" description="Disordered" evidence="1">
    <location>
        <begin position="135"/>
        <end position="212"/>
    </location>
</feature>
<evidence type="ECO:0000256" key="1">
    <source>
        <dbReference type="SAM" id="MobiDB-lite"/>
    </source>
</evidence>
<feature type="compositionally biased region" description="Basic residues" evidence="1">
    <location>
        <begin position="49"/>
        <end position="60"/>
    </location>
</feature>
<dbReference type="OrthoDB" id="2437094at2759"/>
<accession>A0A9P6RPC7</accession>
<protein>
    <submittedName>
        <fullName evidence="2">Uncharacterized protein</fullName>
    </submittedName>
</protein>
<comment type="caution">
    <text evidence="2">The sequence shown here is derived from an EMBL/GenBank/DDBJ whole genome shotgun (WGS) entry which is preliminary data.</text>
</comment>
<keyword evidence="3" id="KW-1185">Reference proteome</keyword>
<reference evidence="2" key="1">
    <citation type="journal article" date="2020" name="Fungal Divers.">
        <title>Resolving the Mortierellaceae phylogeny through synthesis of multi-gene phylogenetics and phylogenomics.</title>
        <authorList>
            <person name="Vandepol N."/>
            <person name="Liber J."/>
            <person name="Desiro A."/>
            <person name="Na H."/>
            <person name="Kennedy M."/>
            <person name="Barry K."/>
            <person name="Grigoriev I.V."/>
            <person name="Miller A.N."/>
            <person name="O'Donnell K."/>
            <person name="Stajich J.E."/>
            <person name="Bonito G."/>
        </authorList>
    </citation>
    <scope>NUCLEOTIDE SEQUENCE</scope>
    <source>
        <strain evidence="2">NVP60</strain>
    </source>
</reference>
<feature type="compositionally biased region" description="Low complexity" evidence="1">
    <location>
        <begin position="19"/>
        <end position="29"/>
    </location>
</feature>
<feature type="region of interest" description="Disordered" evidence="1">
    <location>
        <begin position="1"/>
        <end position="60"/>
    </location>
</feature>
<dbReference type="AlphaFoldDB" id="A0A9P6RPC7"/>
<proteinExistence type="predicted"/>
<dbReference type="Proteomes" id="UP000823405">
    <property type="component" value="Unassembled WGS sequence"/>
</dbReference>
<dbReference type="EMBL" id="JAAAIN010000052">
    <property type="protein sequence ID" value="KAG0321811.1"/>
    <property type="molecule type" value="Genomic_DNA"/>
</dbReference>
<name>A0A9P6RPC7_9FUNG</name>
<evidence type="ECO:0000313" key="3">
    <source>
        <dbReference type="Proteomes" id="UP000823405"/>
    </source>
</evidence>
<sequence length="226" mass="24466">MPRGRSIAPAPVPVPALAPTPMIASSSSRSTDRKRDPPTSSSSNDKAGGIKKMKGGKGKAVKVADLVNADPANRSDKTWKPWTQDNVKYNIRSSESKYKMAKAKLNATGAGDGDRVQLLNRVRKICPQYDDFHSVYMSDRRLSPPRVVQTTTSPGEPTEFIDDSEKDDRSGESEGDEGGDMGDMGVDDEASDEDDGGNDDVRELEGHHHVRVGEFDMAQFLAGNDG</sequence>
<feature type="compositionally biased region" description="Acidic residues" evidence="1">
    <location>
        <begin position="173"/>
        <end position="198"/>
    </location>
</feature>
<organism evidence="2 3">
    <name type="scientific">Linnemannia gamsii</name>
    <dbReference type="NCBI Taxonomy" id="64522"/>
    <lineage>
        <taxon>Eukaryota</taxon>
        <taxon>Fungi</taxon>
        <taxon>Fungi incertae sedis</taxon>
        <taxon>Mucoromycota</taxon>
        <taxon>Mortierellomycotina</taxon>
        <taxon>Mortierellomycetes</taxon>
        <taxon>Mortierellales</taxon>
        <taxon>Mortierellaceae</taxon>
        <taxon>Linnemannia</taxon>
    </lineage>
</organism>
<feature type="compositionally biased region" description="Basic and acidic residues" evidence="1">
    <location>
        <begin position="199"/>
        <end position="212"/>
    </location>
</feature>